<name>A0A8D9A066_9HEMI</name>
<reference evidence="2" key="1">
    <citation type="submission" date="2021-05" db="EMBL/GenBank/DDBJ databases">
        <authorList>
            <person name="Alioto T."/>
            <person name="Alioto T."/>
            <person name="Gomez Garrido J."/>
        </authorList>
    </citation>
    <scope>NUCLEOTIDE SEQUENCE</scope>
</reference>
<sequence>MIIMSFILMLSLVLCLNYRIQCFHVKYVAYCVFCPSIVNNIKVLPKLLLQHSVFRLIVQIMLTYQTVILVRSVMIHLIIVKHCGLICSSIMRTMISFVIFVLLELRV</sequence>
<dbReference type="EMBL" id="HBUF01544608">
    <property type="protein sequence ID" value="CAG6756390.1"/>
    <property type="molecule type" value="Transcribed_RNA"/>
</dbReference>
<protein>
    <recommendedName>
        <fullName evidence="3">Secreted peptide</fullName>
    </recommendedName>
</protein>
<organism evidence="2">
    <name type="scientific">Cacopsylla melanoneura</name>
    <dbReference type="NCBI Taxonomy" id="428564"/>
    <lineage>
        <taxon>Eukaryota</taxon>
        <taxon>Metazoa</taxon>
        <taxon>Ecdysozoa</taxon>
        <taxon>Arthropoda</taxon>
        <taxon>Hexapoda</taxon>
        <taxon>Insecta</taxon>
        <taxon>Pterygota</taxon>
        <taxon>Neoptera</taxon>
        <taxon>Paraneoptera</taxon>
        <taxon>Hemiptera</taxon>
        <taxon>Sternorrhyncha</taxon>
        <taxon>Psylloidea</taxon>
        <taxon>Psyllidae</taxon>
        <taxon>Psyllinae</taxon>
        <taxon>Cacopsylla</taxon>
    </lineage>
</organism>
<evidence type="ECO:0008006" key="3">
    <source>
        <dbReference type="Google" id="ProtNLM"/>
    </source>
</evidence>
<dbReference type="EMBL" id="HBUF01544604">
    <property type="protein sequence ID" value="CAG6756370.1"/>
    <property type="molecule type" value="Transcribed_RNA"/>
</dbReference>
<proteinExistence type="predicted"/>
<feature type="chain" id="PRO_5036262711" description="Secreted peptide" evidence="1">
    <location>
        <begin position="16"/>
        <end position="107"/>
    </location>
</feature>
<dbReference type="AlphaFoldDB" id="A0A8D9A066"/>
<keyword evidence="1" id="KW-0732">Signal</keyword>
<evidence type="ECO:0000313" key="2">
    <source>
        <dbReference type="EMBL" id="CAG6756370.1"/>
    </source>
</evidence>
<feature type="signal peptide" evidence="1">
    <location>
        <begin position="1"/>
        <end position="15"/>
    </location>
</feature>
<accession>A0A8D9A066</accession>
<evidence type="ECO:0000256" key="1">
    <source>
        <dbReference type="SAM" id="SignalP"/>
    </source>
</evidence>